<organism evidence="1 2">
    <name type="scientific">Anabaena lutea FACHB-196</name>
    <dbReference type="NCBI Taxonomy" id="2692881"/>
    <lineage>
        <taxon>Bacteria</taxon>
        <taxon>Bacillati</taxon>
        <taxon>Cyanobacteriota</taxon>
        <taxon>Cyanophyceae</taxon>
        <taxon>Nostocales</taxon>
        <taxon>Nostocaceae</taxon>
        <taxon>Anabaena</taxon>
    </lineage>
</organism>
<comment type="caution">
    <text evidence="1">The sequence shown here is derived from an EMBL/GenBank/DDBJ whole genome shotgun (WGS) entry which is preliminary data.</text>
</comment>
<gene>
    <name evidence="1" type="ORF">H6G59_19340</name>
</gene>
<protein>
    <submittedName>
        <fullName evidence="1">Uncharacterized protein</fullName>
    </submittedName>
</protein>
<reference evidence="1 2" key="1">
    <citation type="journal article" date="2020" name="ISME J.">
        <title>Comparative genomics reveals insights into cyanobacterial evolution and habitat adaptation.</title>
        <authorList>
            <person name="Chen M.Y."/>
            <person name="Teng W.K."/>
            <person name="Zhao L."/>
            <person name="Hu C.X."/>
            <person name="Zhou Y.K."/>
            <person name="Han B.P."/>
            <person name="Song L.R."/>
            <person name="Shu W.S."/>
        </authorList>
    </citation>
    <scope>NUCLEOTIDE SEQUENCE [LARGE SCALE GENOMIC DNA]</scope>
    <source>
        <strain evidence="1 2">FACHB-196</strain>
    </source>
</reference>
<proteinExistence type="predicted"/>
<sequence>MSQELDNVKRQAEINRVKFYQKLISASPKDNSVSALEFDADTGKYKIRNTERQVFYSESITNGAIGAGDSIDLSEGSIPSIDAMPKVKKPVVKKVEEEEKYPVAILFAINNRIYVGGDRRKPILITTLPIDLNNGDVLINGFITNLGKLKTESCLKYKLKTFNSSFKDNYYLRQINKNTTDYLLNYKPNQENKVLTKRLFYTGNNTWVGMHRTAVTITDVGFTIDPDAENGINYTYSFPGTETDIDGIRTTLVAGTGNGNSSQYAINNSGELKSIFDFNLSSNSSLIEEYLTTGNISITNEEQSSLQGNSPLTDGDFLLEQTQTESSDYSDTLTTRILTSTVKYKANNILLSGLNSQIIETVNVEFESTSNISLDFDIIATNTQQDKISAPSGKASTYTFKNKNNVINLNQQTSIIWRVFEVSSNPDIEVGLLTINPIVSILRPIPLNLEVIGVINSIIDNVEPFEDTNNAILSSLINTKVKYCVYNSTLKKYILAEGTIAFFDIGFSFEEATVNADENITRPITLTLNVTKVTQLEYFYFTGLISDNNSFYSFIESISPINTIGINVFGNKIIPTNSFLNYRSNEEAIRALGGEIPPPSTRLFTWHYRFISDLFYTDYPVRGDEDNLSVGNAGYLRHPYAQSLERALERVSIIENKIYHTFIDTTKNTAYVTQWEIKSSGDVEYKKVSKVKLRKIPKAARILSQSYYE</sequence>
<name>A0ABR8FME2_9NOST</name>
<dbReference type="EMBL" id="JACJST010000020">
    <property type="protein sequence ID" value="MBD2570010.1"/>
    <property type="molecule type" value="Genomic_DNA"/>
</dbReference>
<dbReference type="RefSeq" id="WP_190717346.1">
    <property type="nucleotide sequence ID" value="NZ_JACJST010000020.1"/>
</dbReference>
<evidence type="ECO:0000313" key="2">
    <source>
        <dbReference type="Proteomes" id="UP000640531"/>
    </source>
</evidence>
<evidence type="ECO:0000313" key="1">
    <source>
        <dbReference type="EMBL" id="MBD2570010.1"/>
    </source>
</evidence>
<dbReference type="Proteomes" id="UP000640531">
    <property type="component" value="Unassembled WGS sequence"/>
</dbReference>
<accession>A0ABR8FME2</accession>
<keyword evidence="2" id="KW-1185">Reference proteome</keyword>